<evidence type="ECO:0000259" key="9">
    <source>
        <dbReference type="Pfam" id="PF13089"/>
    </source>
</evidence>
<dbReference type="GO" id="GO:0008976">
    <property type="term" value="F:polyphosphate kinase activity"/>
    <property type="evidence" value="ECO:0007669"/>
    <property type="project" value="UniProtKB-UniRule"/>
</dbReference>
<reference evidence="12 13" key="1">
    <citation type="submission" date="2013-04" db="EMBL/GenBank/DDBJ databases">
        <title>Oceanococcus atlanticus 22II-S10r2 Genome Sequencing.</title>
        <authorList>
            <person name="Lai Q."/>
            <person name="Li G."/>
            <person name="Shao Z."/>
        </authorList>
    </citation>
    <scope>NUCLEOTIDE SEQUENCE [LARGE SCALE GENOMIC DNA]</scope>
    <source>
        <strain evidence="12 13">22II-S10r2</strain>
    </source>
</reference>
<dbReference type="SUPFAM" id="SSF143724">
    <property type="entry name" value="PHP14-like"/>
    <property type="match status" value="1"/>
</dbReference>
<dbReference type="NCBIfam" id="TIGR03705">
    <property type="entry name" value="poly_P_kin"/>
    <property type="match status" value="1"/>
</dbReference>
<comment type="PTM">
    <text evidence="6 7">An intermediate of this reaction is the autophosphorylated ppk in which a phosphate is covalently linked to a histidine residue through a N-P bond.</text>
</comment>
<dbReference type="NCBIfam" id="NF003918">
    <property type="entry name" value="PRK05443.1-2"/>
    <property type="match status" value="1"/>
</dbReference>
<dbReference type="InterPro" id="IPR025198">
    <property type="entry name" value="PPK_N_dom"/>
</dbReference>
<dbReference type="SUPFAM" id="SSF56024">
    <property type="entry name" value="Phospholipase D/nuclease"/>
    <property type="match status" value="2"/>
</dbReference>
<comment type="similarity">
    <text evidence="6 7">Belongs to the polyphosphate kinase 1 (PPK1) family.</text>
</comment>
<dbReference type="Proteomes" id="UP000192342">
    <property type="component" value="Unassembled WGS sequence"/>
</dbReference>
<comment type="catalytic activity">
    <reaction evidence="6 7">
        <text>[phosphate](n) + ATP = [phosphate](n+1) + ADP</text>
        <dbReference type="Rhea" id="RHEA:19573"/>
        <dbReference type="Rhea" id="RHEA-COMP:9859"/>
        <dbReference type="Rhea" id="RHEA-COMP:14280"/>
        <dbReference type="ChEBI" id="CHEBI:16838"/>
        <dbReference type="ChEBI" id="CHEBI:30616"/>
        <dbReference type="ChEBI" id="CHEBI:456216"/>
        <dbReference type="EC" id="2.7.4.1"/>
    </reaction>
</comment>
<name>A0A1Y1SJI9_9GAMM</name>
<dbReference type="Pfam" id="PF02503">
    <property type="entry name" value="PP_kinase"/>
    <property type="match status" value="1"/>
</dbReference>
<feature type="active site" description="Phosphohistidine intermediate" evidence="6">
    <location>
        <position position="458"/>
    </location>
</feature>
<feature type="domain" description="Polyphosphate kinase C-terminal" evidence="11">
    <location>
        <begin position="354"/>
        <end position="516"/>
    </location>
</feature>
<keyword evidence="6" id="KW-0479">Metal-binding</keyword>
<keyword evidence="6" id="KW-0460">Magnesium</keyword>
<feature type="domain" description="Polyphosphate kinase C-terminal" evidence="10">
    <location>
        <begin position="526"/>
        <end position="696"/>
    </location>
</feature>
<dbReference type="HAMAP" id="MF_00347">
    <property type="entry name" value="Polyphosphate_kinase"/>
    <property type="match status" value="1"/>
</dbReference>
<evidence type="ECO:0000313" key="13">
    <source>
        <dbReference type="Proteomes" id="UP000192342"/>
    </source>
</evidence>
<dbReference type="GO" id="GO:0046872">
    <property type="term" value="F:metal ion binding"/>
    <property type="evidence" value="ECO:0007669"/>
    <property type="project" value="UniProtKB-KW"/>
</dbReference>
<dbReference type="GO" id="GO:0006799">
    <property type="term" value="P:polyphosphate biosynthetic process"/>
    <property type="evidence" value="ECO:0007669"/>
    <property type="project" value="UniProtKB-UniRule"/>
</dbReference>
<keyword evidence="5 6" id="KW-0067">ATP-binding</keyword>
<feature type="binding site" evidence="6">
    <location>
        <position position="398"/>
    </location>
    <ligand>
        <name>Mg(2+)</name>
        <dbReference type="ChEBI" id="CHEBI:18420"/>
    </ligand>
</feature>
<dbReference type="NCBIfam" id="NF003921">
    <property type="entry name" value="PRK05443.2-2"/>
    <property type="match status" value="1"/>
</dbReference>
<dbReference type="InterPro" id="IPR025200">
    <property type="entry name" value="PPK_C_dom2"/>
</dbReference>
<comment type="function">
    <text evidence="6 7">Catalyzes the reversible transfer of the terminal phosphate of ATP to form a long-chain polyphosphate (polyP).</text>
</comment>
<dbReference type="InterPro" id="IPR036832">
    <property type="entry name" value="PPK_N_dom_sf"/>
</dbReference>
<comment type="cofactor">
    <cofactor evidence="6">
        <name>Mg(2+)</name>
        <dbReference type="ChEBI" id="CHEBI:18420"/>
    </cofactor>
</comment>
<evidence type="ECO:0000256" key="1">
    <source>
        <dbReference type="ARBA" id="ARBA00022553"/>
    </source>
</evidence>
<dbReference type="PANTHER" id="PTHR30218:SF0">
    <property type="entry name" value="POLYPHOSPHATE KINASE"/>
    <property type="match status" value="1"/>
</dbReference>
<dbReference type="EC" id="2.7.4.1" evidence="6 7"/>
<dbReference type="Gene3D" id="3.30.1840.10">
    <property type="entry name" value="Polyphosphate kinase middle domain"/>
    <property type="match status" value="1"/>
</dbReference>
<feature type="binding site" evidence="6">
    <location>
        <position position="428"/>
    </location>
    <ligand>
        <name>Mg(2+)</name>
        <dbReference type="ChEBI" id="CHEBI:18420"/>
    </ligand>
</feature>
<keyword evidence="1 6" id="KW-0597">Phosphoprotein</keyword>
<feature type="binding site" evidence="6">
    <location>
        <position position="615"/>
    </location>
    <ligand>
        <name>ATP</name>
        <dbReference type="ChEBI" id="CHEBI:30616"/>
    </ligand>
</feature>
<evidence type="ECO:0000256" key="6">
    <source>
        <dbReference type="HAMAP-Rule" id="MF_00347"/>
    </source>
</evidence>
<evidence type="ECO:0000256" key="3">
    <source>
        <dbReference type="ARBA" id="ARBA00022741"/>
    </source>
</evidence>
<evidence type="ECO:0000259" key="11">
    <source>
        <dbReference type="Pfam" id="PF17941"/>
    </source>
</evidence>
<evidence type="ECO:0000256" key="7">
    <source>
        <dbReference type="RuleBase" id="RU003800"/>
    </source>
</evidence>
<dbReference type="InterPro" id="IPR003414">
    <property type="entry name" value="PP_kinase"/>
</dbReference>
<gene>
    <name evidence="6" type="primary">ppk</name>
    <name evidence="12" type="ORF">ATO7_05800</name>
</gene>
<accession>A0A1Y1SJI9</accession>
<dbReference type="InterPro" id="IPR036830">
    <property type="entry name" value="PP_kinase_middle_dom_sf"/>
</dbReference>
<dbReference type="InterPro" id="IPR024953">
    <property type="entry name" value="PP_kinase_middle"/>
</dbReference>
<keyword evidence="3 6" id="KW-0547">Nucleotide-binding</keyword>
<dbReference type="CDD" id="cd09168">
    <property type="entry name" value="PLDc_PaPPK1_C2_like"/>
    <property type="match status" value="1"/>
</dbReference>
<dbReference type="RefSeq" id="WP_083560412.1">
    <property type="nucleotide sequence ID" value="NZ_AQQV01000001.1"/>
</dbReference>
<proteinExistence type="inferred from homology"/>
<feature type="domain" description="Polyphosphate kinase middle" evidence="8">
    <location>
        <begin position="146"/>
        <end position="327"/>
    </location>
</feature>
<feature type="binding site" evidence="6">
    <location>
        <position position="65"/>
    </location>
    <ligand>
        <name>ATP</name>
        <dbReference type="ChEBI" id="CHEBI:30616"/>
    </ligand>
</feature>
<dbReference type="InterPro" id="IPR041108">
    <property type="entry name" value="PP_kinase_C_1"/>
</dbReference>
<comment type="caution">
    <text evidence="12">The sequence shown here is derived from an EMBL/GenBank/DDBJ whole genome shotgun (WGS) entry which is preliminary data.</text>
</comment>
<dbReference type="OrthoDB" id="9761456at2"/>
<dbReference type="Gene3D" id="3.30.870.10">
    <property type="entry name" value="Endonuclease Chain A"/>
    <property type="match status" value="2"/>
</dbReference>
<dbReference type="GO" id="GO:0009358">
    <property type="term" value="C:polyphosphate kinase complex"/>
    <property type="evidence" value="ECO:0007669"/>
    <property type="project" value="InterPro"/>
</dbReference>
<feature type="binding site" evidence="6">
    <location>
        <position position="491"/>
    </location>
    <ligand>
        <name>ATP</name>
        <dbReference type="ChEBI" id="CHEBI:30616"/>
    </ligand>
</feature>
<dbReference type="EMBL" id="AQQV01000001">
    <property type="protein sequence ID" value="ORE89369.1"/>
    <property type="molecule type" value="Genomic_DNA"/>
</dbReference>
<dbReference type="PANTHER" id="PTHR30218">
    <property type="entry name" value="POLYPHOSPHATE KINASE"/>
    <property type="match status" value="1"/>
</dbReference>
<dbReference type="GO" id="GO:0005524">
    <property type="term" value="F:ATP binding"/>
    <property type="evidence" value="ECO:0007669"/>
    <property type="project" value="UniProtKB-KW"/>
</dbReference>
<keyword evidence="13" id="KW-1185">Reference proteome</keyword>
<dbReference type="NCBIfam" id="NF003917">
    <property type="entry name" value="PRK05443.1-1"/>
    <property type="match status" value="1"/>
</dbReference>
<keyword evidence="2 6" id="KW-0808">Transferase</keyword>
<dbReference type="SUPFAM" id="SSF140356">
    <property type="entry name" value="PPK N-terminal domain-like"/>
    <property type="match status" value="1"/>
</dbReference>
<dbReference type="STRING" id="1317117.ATO7_05800"/>
<evidence type="ECO:0000259" key="8">
    <source>
        <dbReference type="Pfam" id="PF02503"/>
    </source>
</evidence>
<evidence type="ECO:0000313" key="12">
    <source>
        <dbReference type="EMBL" id="ORE89369.1"/>
    </source>
</evidence>
<keyword evidence="4 6" id="KW-0418">Kinase</keyword>
<evidence type="ECO:0000259" key="10">
    <source>
        <dbReference type="Pfam" id="PF13090"/>
    </source>
</evidence>
<evidence type="ECO:0000256" key="5">
    <source>
        <dbReference type="ARBA" id="ARBA00022840"/>
    </source>
</evidence>
<evidence type="ECO:0000256" key="4">
    <source>
        <dbReference type="ARBA" id="ARBA00022777"/>
    </source>
</evidence>
<dbReference type="Pfam" id="PF17941">
    <property type="entry name" value="PP_kinase_C_1"/>
    <property type="match status" value="1"/>
</dbReference>
<feature type="domain" description="Polyphosphate kinase N-terminal" evidence="9">
    <location>
        <begin position="27"/>
        <end position="133"/>
    </location>
</feature>
<evidence type="ECO:0000256" key="2">
    <source>
        <dbReference type="ARBA" id="ARBA00022679"/>
    </source>
</evidence>
<dbReference type="Pfam" id="PF13089">
    <property type="entry name" value="PP_kinase_N"/>
    <property type="match status" value="1"/>
</dbReference>
<dbReference type="AlphaFoldDB" id="A0A1Y1SJI9"/>
<dbReference type="CDD" id="cd09165">
    <property type="entry name" value="PLDc_PaPPK1_C1_like"/>
    <property type="match status" value="1"/>
</dbReference>
<protein>
    <recommendedName>
        <fullName evidence="6 7">Polyphosphate kinase</fullName>
        <ecNumber evidence="6 7">2.7.4.1</ecNumber>
    </recommendedName>
    <alternativeName>
        <fullName evidence="6">ATP-polyphosphate phosphotransferase</fullName>
    </alternativeName>
    <alternativeName>
        <fullName evidence="6">Polyphosphoric acid kinase</fullName>
    </alternativeName>
</protein>
<feature type="binding site" evidence="6">
    <location>
        <position position="587"/>
    </location>
    <ligand>
        <name>ATP</name>
        <dbReference type="ChEBI" id="CHEBI:30616"/>
    </ligand>
</feature>
<organism evidence="12 13">
    <name type="scientific">Oceanococcus atlanticus</name>
    <dbReference type="NCBI Taxonomy" id="1317117"/>
    <lineage>
        <taxon>Bacteria</taxon>
        <taxon>Pseudomonadati</taxon>
        <taxon>Pseudomonadota</taxon>
        <taxon>Gammaproteobacteria</taxon>
        <taxon>Chromatiales</taxon>
        <taxon>Oceanococcaceae</taxon>
        <taxon>Oceanococcus</taxon>
    </lineage>
</organism>
<dbReference type="PIRSF" id="PIRSF015589">
    <property type="entry name" value="PP_kinase"/>
    <property type="match status" value="1"/>
</dbReference>
<dbReference type="Gene3D" id="1.20.58.310">
    <property type="entry name" value="Polyphosphate kinase N-terminal domain"/>
    <property type="match status" value="1"/>
</dbReference>
<sequence>MDALATSSEQDQLAPLSAEDALRPENFFNRELSLLEFNRRVLAQARDGRVPLLERLKYLCISCSNLDEFFEVRVAGLQQKLSAGAPTGGPDNMSAGDLLSAISERAHELVAEQYRVLNEVLIPLLAEQGIRFVRRRQFTANPRMDDWLREYFNNELLPILSPIGLDPAHPFPRVLNKSLNFIVSLEGKDAFGRSATMAVVQAPRALPRLIQIAPEACDGRTNDFVFLSSVIHAYVADLFPGMRVTGCYQFRVTRNSDLFVDEEEVDDLLIALEGELMGRQFGDAVRLEVAHNCPEAMIKYLLRVHGLREEQLYQVDGPVNLNRLMKLSEKVDRPDLCFEPFTPRVPAHLTSSSDIFSAIRKTEVLLHHPYESFAPVLDFLRQAAKDPKVLAIKQTLYRTGADSAVVEALLQAARAGKEVTVVIELRARFDEAENIDLAERLQEAGAHVVYGVVGHKTHAKMILVVRREANGLRNYVHMGTGNYHPRTSRLYTDYGLLTADPAIGRDIHRVFLQLTSLGKLAQLEKLLHSPFTLHKGMIERVEREIDNARAGKAARIILKMNQLVERDSIAALYRASQAGVKIDLIVRGMTCVRPGMPGLSENIRLISVVGRFLEHTRVFYFENAGQPEVWCSSADWMERNFFRRVEIGFPLDDRRIRERVIRELKIYIADETQAWEGQPDGSYVRVRAQQGRRKIRAAQRRLMLAKR</sequence>
<dbReference type="Pfam" id="PF13090">
    <property type="entry name" value="PP_kinase_C"/>
    <property type="match status" value="1"/>
</dbReference>